<evidence type="ECO:0000256" key="5">
    <source>
        <dbReference type="ARBA" id="ARBA00022989"/>
    </source>
</evidence>
<keyword evidence="3" id="KW-1003">Cell membrane</keyword>
<name>A0ABW5CVM2_9BACT</name>
<evidence type="ECO:0000259" key="8">
    <source>
        <dbReference type="Pfam" id="PF04239"/>
    </source>
</evidence>
<comment type="similarity">
    <text evidence="2">Belongs to the UPF0702 family.</text>
</comment>
<gene>
    <name evidence="9" type="ORF">ACFSKP_07210</name>
</gene>
<accession>A0ABW5CVM2</accession>
<evidence type="ECO:0000256" key="2">
    <source>
        <dbReference type="ARBA" id="ARBA00006448"/>
    </source>
</evidence>
<comment type="subcellular location">
    <subcellularLocation>
        <location evidence="1">Cell membrane</location>
        <topology evidence="1">Multi-pass membrane protein</topology>
    </subcellularLocation>
</comment>
<organism evidence="9 10">
    <name type="scientific">Pontibacter ruber</name>
    <dbReference type="NCBI Taxonomy" id="1343895"/>
    <lineage>
        <taxon>Bacteria</taxon>
        <taxon>Pseudomonadati</taxon>
        <taxon>Bacteroidota</taxon>
        <taxon>Cytophagia</taxon>
        <taxon>Cytophagales</taxon>
        <taxon>Hymenobacteraceae</taxon>
        <taxon>Pontibacter</taxon>
    </lineage>
</organism>
<dbReference type="RefSeq" id="WP_377495703.1">
    <property type="nucleotide sequence ID" value="NZ_JBHUIM010000001.1"/>
</dbReference>
<evidence type="ECO:0000256" key="1">
    <source>
        <dbReference type="ARBA" id="ARBA00004651"/>
    </source>
</evidence>
<dbReference type="Gene3D" id="3.30.240.20">
    <property type="entry name" value="bsu07140 like domains"/>
    <property type="match status" value="1"/>
</dbReference>
<evidence type="ECO:0000256" key="3">
    <source>
        <dbReference type="ARBA" id="ARBA00022475"/>
    </source>
</evidence>
<keyword evidence="5 7" id="KW-1133">Transmembrane helix</keyword>
<keyword evidence="6 7" id="KW-0472">Membrane</keyword>
<reference evidence="10" key="1">
    <citation type="journal article" date="2019" name="Int. J. Syst. Evol. Microbiol.">
        <title>The Global Catalogue of Microorganisms (GCM) 10K type strain sequencing project: providing services to taxonomists for standard genome sequencing and annotation.</title>
        <authorList>
            <consortium name="The Broad Institute Genomics Platform"/>
            <consortium name="The Broad Institute Genome Sequencing Center for Infectious Disease"/>
            <person name="Wu L."/>
            <person name="Ma J."/>
        </authorList>
    </citation>
    <scope>NUCLEOTIDE SEQUENCE [LARGE SCALE GENOMIC DNA]</scope>
    <source>
        <strain evidence="10">CGMCC 4.1782</strain>
    </source>
</reference>
<dbReference type="Proteomes" id="UP001597374">
    <property type="component" value="Unassembled WGS sequence"/>
</dbReference>
<evidence type="ECO:0000256" key="4">
    <source>
        <dbReference type="ARBA" id="ARBA00022692"/>
    </source>
</evidence>
<evidence type="ECO:0000256" key="7">
    <source>
        <dbReference type="SAM" id="Phobius"/>
    </source>
</evidence>
<sequence>MLPFGMGMPEFFNMAFGVADTTLTWWQMSLRAVVVFLAALAIIRIGNPRIFGKSTAFDIVLGIMYGSLLSRAITGNSPLFPTIVASLVLVLLHRALASVAYSMRWGSVSDFLKGRTITLIKDGKLQQEALRENSITENDLKEALRKQGCTDLEDVHTACLERNGDISVVKKKE</sequence>
<dbReference type="PANTHER" id="PTHR34582">
    <property type="entry name" value="UPF0702 TRANSMEMBRANE PROTEIN YCAP"/>
    <property type="match status" value="1"/>
</dbReference>
<dbReference type="InterPro" id="IPR007353">
    <property type="entry name" value="DUF421"/>
</dbReference>
<evidence type="ECO:0000256" key="6">
    <source>
        <dbReference type="ARBA" id="ARBA00023136"/>
    </source>
</evidence>
<feature type="transmembrane region" description="Helical" evidence="7">
    <location>
        <begin position="79"/>
        <end position="97"/>
    </location>
</feature>
<comment type="caution">
    <text evidence="9">The sequence shown here is derived from an EMBL/GenBank/DDBJ whole genome shotgun (WGS) entry which is preliminary data.</text>
</comment>
<dbReference type="PANTHER" id="PTHR34582:SF6">
    <property type="entry name" value="UPF0702 TRANSMEMBRANE PROTEIN YCAP"/>
    <property type="match status" value="1"/>
</dbReference>
<keyword evidence="10" id="KW-1185">Reference proteome</keyword>
<proteinExistence type="inferred from homology"/>
<dbReference type="Pfam" id="PF04239">
    <property type="entry name" value="DUF421"/>
    <property type="match status" value="1"/>
</dbReference>
<dbReference type="InterPro" id="IPR023090">
    <property type="entry name" value="UPF0702_alpha/beta_dom_sf"/>
</dbReference>
<feature type="transmembrane region" description="Helical" evidence="7">
    <location>
        <begin position="23"/>
        <end position="43"/>
    </location>
</feature>
<feature type="transmembrane region" description="Helical" evidence="7">
    <location>
        <begin position="55"/>
        <end position="73"/>
    </location>
</feature>
<protein>
    <submittedName>
        <fullName evidence="9">DUF421 domain-containing protein</fullName>
    </submittedName>
</protein>
<keyword evidence="4 7" id="KW-0812">Transmembrane</keyword>
<evidence type="ECO:0000313" key="10">
    <source>
        <dbReference type="Proteomes" id="UP001597374"/>
    </source>
</evidence>
<evidence type="ECO:0000313" key="9">
    <source>
        <dbReference type="EMBL" id="MFD2246039.1"/>
    </source>
</evidence>
<dbReference type="EMBL" id="JBHUIM010000001">
    <property type="protein sequence ID" value="MFD2246039.1"/>
    <property type="molecule type" value="Genomic_DNA"/>
</dbReference>
<feature type="domain" description="YetF C-terminal" evidence="8">
    <location>
        <begin position="104"/>
        <end position="173"/>
    </location>
</feature>